<dbReference type="EMBL" id="JAGVSJ010000038">
    <property type="protein sequence ID" value="MBX8632600.1"/>
    <property type="molecule type" value="Genomic_DNA"/>
</dbReference>
<name>A0A8J7YPQ0_9ARCH</name>
<dbReference type="Proteomes" id="UP000716004">
    <property type="component" value="Unassembled WGS sequence"/>
</dbReference>
<evidence type="ECO:0000313" key="2">
    <source>
        <dbReference type="EMBL" id="MBX8632600.1"/>
    </source>
</evidence>
<comment type="caution">
    <text evidence="2">The sequence shown here is derived from an EMBL/GenBank/DDBJ whole genome shotgun (WGS) entry which is preliminary data.</text>
</comment>
<organism evidence="2 3">
    <name type="scientific">Candidatus Sysuiplasma superficiale</name>
    <dbReference type="NCBI Taxonomy" id="2823368"/>
    <lineage>
        <taxon>Archaea</taxon>
        <taxon>Methanobacteriati</taxon>
        <taxon>Thermoplasmatota</taxon>
        <taxon>Thermoplasmata</taxon>
        <taxon>Candidatus Sysuiplasmatales</taxon>
        <taxon>Candidatus Sysuiplasmataceae</taxon>
        <taxon>Candidatus Sysuiplasma</taxon>
    </lineage>
</organism>
<protein>
    <submittedName>
        <fullName evidence="2">Uncharacterized protein</fullName>
    </submittedName>
</protein>
<accession>A0A8J7YPQ0</accession>
<evidence type="ECO:0000256" key="1">
    <source>
        <dbReference type="SAM" id="Phobius"/>
    </source>
</evidence>
<gene>
    <name evidence="2" type="ORF">J9259_08840</name>
</gene>
<keyword evidence="1" id="KW-0812">Transmembrane</keyword>
<feature type="transmembrane region" description="Helical" evidence="1">
    <location>
        <begin position="72"/>
        <end position="96"/>
    </location>
</feature>
<keyword evidence="1" id="KW-0472">Membrane</keyword>
<keyword evidence="1" id="KW-1133">Transmembrane helix</keyword>
<reference evidence="2" key="1">
    <citation type="submission" date="2021-04" db="EMBL/GenBank/DDBJ databases">
        <title>Genomic insights into ecological role and evolution of a novel Thermoplasmata order Candidatus Sysuiplasmatales.</title>
        <authorList>
            <person name="Yuan Y."/>
        </authorList>
    </citation>
    <scope>NUCLEOTIDE SEQUENCE</scope>
    <source>
        <strain evidence="2">YP2-bin.285</strain>
    </source>
</reference>
<proteinExistence type="predicted"/>
<sequence length="101" mass="11170">MTGIGKGHFSSQEHMLISGALNDFYSRTDGKENEQMLIRVLYSMRSVILVISFQLAIIAGLLSLLYGMFRLLLFLLVLLAFVMLHAKAVFSMITLVSEGGA</sequence>
<feature type="transmembrane region" description="Helical" evidence="1">
    <location>
        <begin position="46"/>
        <end position="66"/>
    </location>
</feature>
<dbReference type="AlphaFoldDB" id="A0A8J7YPQ0"/>
<evidence type="ECO:0000313" key="3">
    <source>
        <dbReference type="Proteomes" id="UP000716004"/>
    </source>
</evidence>